<dbReference type="PANTHER" id="PTHR48111:SF1">
    <property type="entry name" value="TWO-COMPONENT RESPONSE REGULATOR ORR33"/>
    <property type="match status" value="1"/>
</dbReference>
<dbReference type="GO" id="GO:0000976">
    <property type="term" value="F:transcription cis-regulatory region binding"/>
    <property type="evidence" value="ECO:0007669"/>
    <property type="project" value="TreeGrafter"/>
</dbReference>
<comment type="function">
    <text evidence="7">This protein is a positive regulator for the phosphate regulon. Transcription of this operon is positively regulated by PhoB and PhoR when phosphate is limited.</text>
</comment>
<feature type="domain" description="OmpR/PhoB-type" evidence="11">
    <location>
        <begin position="131"/>
        <end position="230"/>
    </location>
</feature>
<proteinExistence type="predicted"/>
<dbReference type="InterPro" id="IPR036388">
    <property type="entry name" value="WH-like_DNA-bd_sf"/>
</dbReference>
<dbReference type="OrthoDB" id="9802426at2"/>
<keyword evidence="6" id="KW-0804">Transcription</keyword>
<sequence length="237" mass="26550">MPQQLLLVEDDDAIADALRLHLEQAGYQLHRAADGLLAMAAIDRQPWDLVLLDLMLPGADGWEVCRHLRARHPAVPVIMLSARSAEAHRVLGLELGADDYLAKPFSMLELVARVRALLRRVQQLRTAPAPAPVLRFGAWQLDTTRRELLQGDTPVPLTLREFDLLHFLARHPGQAFGRDQLLQRVWGAGFDGYEHTVNSHINRLRSKIERDPRTPAHIVTVWGVGYRFDPAGGEPSA</sequence>
<evidence type="ECO:0000256" key="7">
    <source>
        <dbReference type="ARBA" id="ARBA00024735"/>
    </source>
</evidence>
<evidence type="ECO:0000256" key="1">
    <source>
        <dbReference type="ARBA" id="ARBA00013332"/>
    </source>
</evidence>
<evidence type="ECO:0000256" key="4">
    <source>
        <dbReference type="ARBA" id="ARBA00023015"/>
    </source>
</evidence>
<evidence type="ECO:0000256" key="6">
    <source>
        <dbReference type="ARBA" id="ARBA00023163"/>
    </source>
</evidence>
<keyword evidence="3" id="KW-0902">Two-component regulatory system</keyword>
<feature type="DNA-binding region" description="OmpR/PhoB-type" evidence="9">
    <location>
        <begin position="131"/>
        <end position="230"/>
    </location>
</feature>
<evidence type="ECO:0000259" key="11">
    <source>
        <dbReference type="PROSITE" id="PS51755"/>
    </source>
</evidence>
<comment type="caution">
    <text evidence="12">The sequence shown here is derived from an EMBL/GenBank/DDBJ whole genome shotgun (WGS) entry which is preliminary data.</text>
</comment>
<dbReference type="InterPro" id="IPR039420">
    <property type="entry name" value="WalR-like"/>
</dbReference>
<dbReference type="SMART" id="SM00448">
    <property type="entry name" value="REC"/>
    <property type="match status" value="1"/>
</dbReference>
<dbReference type="FunFam" id="1.10.10.10:FF:000018">
    <property type="entry name" value="DNA-binding response regulator ResD"/>
    <property type="match status" value="1"/>
</dbReference>
<keyword evidence="2 8" id="KW-0597">Phosphoprotein</keyword>
<dbReference type="Pfam" id="PF00486">
    <property type="entry name" value="Trans_reg_C"/>
    <property type="match status" value="1"/>
</dbReference>
<keyword evidence="4" id="KW-0805">Transcription regulation</keyword>
<dbReference type="AlphaFoldDB" id="A0A480ATK3"/>
<dbReference type="CDD" id="cd17574">
    <property type="entry name" value="REC_OmpR"/>
    <property type="match status" value="1"/>
</dbReference>
<dbReference type="SMART" id="SM00862">
    <property type="entry name" value="Trans_reg_C"/>
    <property type="match status" value="1"/>
</dbReference>
<dbReference type="Proteomes" id="UP000301751">
    <property type="component" value="Unassembled WGS sequence"/>
</dbReference>
<dbReference type="RefSeq" id="WP_137733160.1">
    <property type="nucleotide sequence ID" value="NZ_BJCL01000005.1"/>
</dbReference>
<dbReference type="EMBL" id="BJCL01000005">
    <property type="protein sequence ID" value="GCL63432.1"/>
    <property type="molecule type" value="Genomic_DNA"/>
</dbReference>
<dbReference type="SUPFAM" id="SSF52172">
    <property type="entry name" value="CheY-like"/>
    <property type="match status" value="1"/>
</dbReference>
<feature type="domain" description="Response regulatory" evidence="10">
    <location>
        <begin position="4"/>
        <end position="118"/>
    </location>
</feature>
<dbReference type="GO" id="GO:0006355">
    <property type="term" value="P:regulation of DNA-templated transcription"/>
    <property type="evidence" value="ECO:0007669"/>
    <property type="project" value="InterPro"/>
</dbReference>
<reference evidence="13" key="1">
    <citation type="submission" date="2019-03" db="EMBL/GenBank/DDBJ databases">
        <title>Aquabacterium pictum sp.nov., the first bacteriochlorophyll a-containing freshwater bacterium in the genus Aquabacterium of the class Betaproteobacteria.</title>
        <authorList>
            <person name="Hirose S."/>
            <person name="Tank M."/>
            <person name="Hara E."/>
            <person name="Tamaki H."/>
            <person name="Takaichi S."/>
            <person name="Haruta S."/>
            <person name="Hanada S."/>
        </authorList>
    </citation>
    <scope>NUCLEOTIDE SEQUENCE [LARGE SCALE GENOMIC DNA]</scope>
    <source>
        <strain evidence="13">W35</strain>
    </source>
</reference>
<dbReference type="Gene3D" id="3.40.50.2300">
    <property type="match status" value="1"/>
</dbReference>
<dbReference type="InterPro" id="IPR011006">
    <property type="entry name" value="CheY-like_superfamily"/>
</dbReference>
<dbReference type="GO" id="GO:0032993">
    <property type="term" value="C:protein-DNA complex"/>
    <property type="evidence" value="ECO:0007669"/>
    <property type="project" value="TreeGrafter"/>
</dbReference>
<accession>A0A480ATK3</accession>
<evidence type="ECO:0000256" key="8">
    <source>
        <dbReference type="PROSITE-ProRule" id="PRU00169"/>
    </source>
</evidence>
<protein>
    <recommendedName>
        <fullName evidence="1">Phosphate regulon transcriptional regulatory protein PhoB</fullName>
    </recommendedName>
</protein>
<evidence type="ECO:0000313" key="12">
    <source>
        <dbReference type="EMBL" id="GCL63432.1"/>
    </source>
</evidence>
<dbReference type="Gene3D" id="1.10.10.10">
    <property type="entry name" value="Winged helix-like DNA-binding domain superfamily/Winged helix DNA-binding domain"/>
    <property type="match status" value="1"/>
</dbReference>
<dbReference type="PROSITE" id="PS50110">
    <property type="entry name" value="RESPONSE_REGULATORY"/>
    <property type="match status" value="1"/>
</dbReference>
<dbReference type="GO" id="GO:0005829">
    <property type="term" value="C:cytosol"/>
    <property type="evidence" value="ECO:0007669"/>
    <property type="project" value="TreeGrafter"/>
</dbReference>
<dbReference type="InterPro" id="IPR001867">
    <property type="entry name" value="OmpR/PhoB-type_DNA-bd"/>
</dbReference>
<dbReference type="InterPro" id="IPR001789">
    <property type="entry name" value="Sig_transdc_resp-reg_receiver"/>
</dbReference>
<dbReference type="Gene3D" id="6.10.250.690">
    <property type="match status" value="1"/>
</dbReference>
<dbReference type="Pfam" id="PF00072">
    <property type="entry name" value="Response_reg"/>
    <property type="match status" value="1"/>
</dbReference>
<dbReference type="GO" id="GO:0000156">
    <property type="term" value="F:phosphorelay response regulator activity"/>
    <property type="evidence" value="ECO:0007669"/>
    <property type="project" value="TreeGrafter"/>
</dbReference>
<dbReference type="FunFam" id="3.40.50.2300:FF:000001">
    <property type="entry name" value="DNA-binding response regulator PhoB"/>
    <property type="match status" value="1"/>
</dbReference>
<evidence type="ECO:0000313" key="13">
    <source>
        <dbReference type="Proteomes" id="UP000301751"/>
    </source>
</evidence>
<gene>
    <name evidence="12" type="ORF">AQPW35_25130</name>
</gene>
<feature type="modified residue" description="4-aspartylphosphate" evidence="8">
    <location>
        <position position="53"/>
    </location>
</feature>
<keyword evidence="13" id="KW-1185">Reference proteome</keyword>
<evidence type="ECO:0000256" key="5">
    <source>
        <dbReference type="ARBA" id="ARBA00023125"/>
    </source>
</evidence>
<keyword evidence="5 9" id="KW-0238">DNA-binding</keyword>
<evidence type="ECO:0000256" key="9">
    <source>
        <dbReference type="PROSITE-ProRule" id="PRU01091"/>
    </source>
</evidence>
<evidence type="ECO:0000256" key="3">
    <source>
        <dbReference type="ARBA" id="ARBA00023012"/>
    </source>
</evidence>
<evidence type="ECO:0000256" key="2">
    <source>
        <dbReference type="ARBA" id="ARBA00022553"/>
    </source>
</evidence>
<dbReference type="PROSITE" id="PS51755">
    <property type="entry name" value="OMPR_PHOB"/>
    <property type="match status" value="1"/>
</dbReference>
<organism evidence="12 13">
    <name type="scientific">Pseudaquabacterium pictum</name>
    <dbReference type="NCBI Taxonomy" id="2315236"/>
    <lineage>
        <taxon>Bacteria</taxon>
        <taxon>Pseudomonadati</taxon>
        <taxon>Pseudomonadota</taxon>
        <taxon>Betaproteobacteria</taxon>
        <taxon>Burkholderiales</taxon>
        <taxon>Sphaerotilaceae</taxon>
        <taxon>Pseudaquabacterium</taxon>
    </lineage>
</organism>
<name>A0A480ATK3_9BURK</name>
<evidence type="ECO:0000259" key="10">
    <source>
        <dbReference type="PROSITE" id="PS50110"/>
    </source>
</evidence>
<dbReference type="PANTHER" id="PTHR48111">
    <property type="entry name" value="REGULATOR OF RPOS"/>
    <property type="match status" value="1"/>
</dbReference>
<dbReference type="CDD" id="cd00383">
    <property type="entry name" value="trans_reg_C"/>
    <property type="match status" value="1"/>
</dbReference>